<organism evidence="3 4">
    <name type="scientific">Streptoalloteichus hindustanus</name>
    <dbReference type="NCBI Taxonomy" id="2017"/>
    <lineage>
        <taxon>Bacteria</taxon>
        <taxon>Bacillati</taxon>
        <taxon>Actinomycetota</taxon>
        <taxon>Actinomycetes</taxon>
        <taxon>Pseudonocardiales</taxon>
        <taxon>Pseudonocardiaceae</taxon>
        <taxon>Streptoalloteichus</taxon>
    </lineage>
</organism>
<feature type="transmembrane region" description="Helical" evidence="2">
    <location>
        <begin position="20"/>
        <end position="40"/>
    </location>
</feature>
<feature type="region of interest" description="Disordered" evidence="1">
    <location>
        <begin position="87"/>
        <end position="117"/>
    </location>
</feature>
<evidence type="ECO:0000313" key="3">
    <source>
        <dbReference type="EMBL" id="SHG22058.1"/>
    </source>
</evidence>
<evidence type="ECO:0000313" key="4">
    <source>
        <dbReference type="Proteomes" id="UP000184501"/>
    </source>
</evidence>
<protein>
    <submittedName>
        <fullName evidence="3">Uncharacterized protein</fullName>
    </submittedName>
</protein>
<accession>A0A1M5I199</accession>
<dbReference type="Proteomes" id="UP000184501">
    <property type="component" value="Unassembled WGS sequence"/>
</dbReference>
<keyword evidence="2" id="KW-0472">Membrane</keyword>
<gene>
    <name evidence="3" type="ORF">SAMN05444320_10756</name>
</gene>
<name>A0A1M5I199_STRHI</name>
<dbReference type="AlphaFoldDB" id="A0A1M5I199"/>
<sequence length="117" mass="12675">MPGLWAFLVEVLKSGYGRSVLAVAALWITKPVWLMALRIVRDWVRSAPARHRAALENKVVDQALNAVSKDPGDRAYDMLGLLLKASPPLGAESPADLPGEPVADPPEDRPTDEPGVR</sequence>
<evidence type="ECO:0000256" key="2">
    <source>
        <dbReference type="SAM" id="Phobius"/>
    </source>
</evidence>
<feature type="compositionally biased region" description="Basic and acidic residues" evidence="1">
    <location>
        <begin position="106"/>
        <end position="117"/>
    </location>
</feature>
<keyword evidence="2" id="KW-0812">Transmembrane</keyword>
<evidence type="ECO:0000256" key="1">
    <source>
        <dbReference type="SAM" id="MobiDB-lite"/>
    </source>
</evidence>
<reference evidence="3 4" key="1">
    <citation type="submission" date="2016-11" db="EMBL/GenBank/DDBJ databases">
        <authorList>
            <person name="Jaros S."/>
            <person name="Januszkiewicz K."/>
            <person name="Wedrychowicz H."/>
        </authorList>
    </citation>
    <scope>NUCLEOTIDE SEQUENCE [LARGE SCALE GENOMIC DNA]</scope>
    <source>
        <strain evidence="3 4">DSM 44523</strain>
    </source>
</reference>
<keyword evidence="2" id="KW-1133">Transmembrane helix</keyword>
<keyword evidence="4" id="KW-1185">Reference proteome</keyword>
<proteinExistence type="predicted"/>
<dbReference type="EMBL" id="FQVN01000007">
    <property type="protein sequence ID" value="SHG22058.1"/>
    <property type="molecule type" value="Genomic_DNA"/>
</dbReference>